<dbReference type="InterPro" id="IPR044842">
    <property type="entry name" value="ALKBH9B/ALKBH10B-like"/>
</dbReference>
<dbReference type="GO" id="GO:0003729">
    <property type="term" value="F:mRNA binding"/>
    <property type="evidence" value="ECO:0007669"/>
    <property type="project" value="InterPro"/>
</dbReference>
<feature type="region of interest" description="Disordered" evidence="2">
    <location>
        <begin position="435"/>
        <end position="514"/>
    </location>
</feature>
<dbReference type="Proteomes" id="UP000030645">
    <property type="component" value="Unassembled WGS sequence"/>
</dbReference>
<reference evidence="5" key="1">
    <citation type="submission" date="2013-01" db="EMBL/GenBank/DDBJ databases">
        <title>Draft Genome Sequence of a Mulberry Tree, Morus notabilis C.K. Schneid.</title>
        <authorList>
            <person name="He N."/>
            <person name="Zhao S."/>
        </authorList>
    </citation>
    <scope>NUCLEOTIDE SEQUENCE</scope>
</reference>
<evidence type="ECO:0000259" key="3">
    <source>
        <dbReference type="PROSITE" id="PS51471"/>
    </source>
</evidence>
<comment type="similarity">
    <text evidence="1">Belongs to the alkB family.</text>
</comment>
<evidence type="ECO:0000313" key="4">
    <source>
        <dbReference type="EMBL" id="EXC35366.1"/>
    </source>
</evidence>
<keyword evidence="5" id="KW-1185">Reference proteome</keyword>
<dbReference type="GO" id="GO:0006402">
    <property type="term" value="P:mRNA catabolic process"/>
    <property type="evidence" value="ECO:0007669"/>
    <property type="project" value="InterPro"/>
</dbReference>
<dbReference type="GO" id="GO:0032451">
    <property type="term" value="F:demethylase activity"/>
    <property type="evidence" value="ECO:0007669"/>
    <property type="project" value="InterPro"/>
</dbReference>
<dbReference type="SUPFAM" id="SSF51197">
    <property type="entry name" value="Clavaminate synthase-like"/>
    <property type="match status" value="1"/>
</dbReference>
<accession>W9SKL6</accession>
<proteinExistence type="inferred from homology"/>
<dbReference type="AlphaFoldDB" id="W9SKL6"/>
<dbReference type="InterPro" id="IPR027450">
    <property type="entry name" value="AlkB-like"/>
</dbReference>
<dbReference type="OrthoDB" id="271595at2759"/>
<dbReference type="PANTHER" id="PTHR31447">
    <property type="entry name" value="HYDROXYPROLINE-RICH GLYCOPROTEIN FAMILY PROTEIN-RELATED"/>
    <property type="match status" value="1"/>
</dbReference>
<name>W9SKL6_9ROSA</name>
<keyword evidence="4" id="KW-0223">Dioxygenase</keyword>
<dbReference type="EMBL" id="KE346358">
    <property type="protein sequence ID" value="EXC35366.1"/>
    <property type="molecule type" value="Genomic_DNA"/>
</dbReference>
<evidence type="ECO:0000313" key="5">
    <source>
        <dbReference type="Proteomes" id="UP000030645"/>
    </source>
</evidence>
<feature type="domain" description="Fe2OG dioxygenase" evidence="3">
    <location>
        <begin position="338"/>
        <end position="435"/>
    </location>
</feature>
<dbReference type="PROSITE" id="PS51471">
    <property type="entry name" value="FE2OG_OXY"/>
    <property type="match status" value="1"/>
</dbReference>
<dbReference type="PANTHER" id="PTHR31447:SF5">
    <property type="entry name" value="FE2OG DIOXYGENASE DOMAIN-CONTAINING PROTEIN"/>
    <property type="match status" value="1"/>
</dbReference>
<feature type="region of interest" description="Disordered" evidence="2">
    <location>
        <begin position="55"/>
        <end position="182"/>
    </location>
</feature>
<protein>
    <submittedName>
        <fullName evidence="4">Putative alpha-ketoglutarate-dependent dioxygenase</fullName>
    </submittedName>
</protein>
<keyword evidence="4" id="KW-0560">Oxidoreductase</keyword>
<dbReference type="STRING" id="981085.W9SKL6"/>
<dbReference type="KEGG" id="mnt:21409336"/>
<feature type="compositionally biased region" description="Acidic residues" evidence="2">
    <location>
        <begin position="157"/>
        <end position="174"/>
    </location>
</feature>
<dbReference type="Pfam" id="PF13532">
    <property type="entry name" value="2OG-FeII_Oxy_2"/>
    <property type="match status" value="1"/>
</dbReference>
<feature type="compositionally biased region" description="Basic and acidic residues" evidence="2">
    <location>
        <begin position="458"/>
        <end position="470"/>
    </location>
</feature>
<feature type="compositionally biased region" description="Basic and acidic residues" evidence="2">
    <location>
        <begin position="79"/>
        <end position="98"/>
    </location>
</feature>
<gene>
    <name evidence="4" type="ORF">L484_026691</name>
</gene>
<evidence type="ECO:0000256" key="2">
    <source>
        <dbReference type="SAM" id="MobiDB-lite"/>
    </source>
</evidence>
<feature type="compositionally biased region" description="Polar residues" evidence="2">
    <location>
        <begin position="63"/>
        <end position="75"/>
    </location>
</feature>
<evidence type="ECO:0000256" key="1">
    <source>
        <dbReference type="ARBA" id="ARBA00007879"/>
    </source>
</evidence>
<sequence length="514" mass="57782">MADRRDEPADPFLVNYQPSDFKIASEFLSTWLPFLSRDLCHNCTDILSRRIRSLESEVEGDSEQPNPVGESNDSMVENVESRDKMNNNHGENYDRHSAGSENDEADTTSLGSWKDGACGSPEHGPAEHGPDASTSGVAGESPSVETPSPRMSWADMAQEDELEEEEEEEGEEDPDLSKRVVNVNASTGELRISKVVEKPKLTREQREHIRFMNVKRKKDFICLERIKGKLVNILDGLEHHMGIFSAAEQKRIVEYVYMLEEKGRKGELKERTYTAPQKWMRGKGRVTIQFGCCYNYATDKHGNPPGILYNEIVDPLPDLFKVIIRRLVRWHVIPPTCVPDSCIVNIYEEGDCIPPHIDNHDFVRPFCTVSFLSECNILFGSNLKIVGPGEFAGSYPLPLPVGSVLVLNGNGADAAKHCIPAVPTKRISITFRRMDESKRPQGYAPEPDLQGLQPLSYEAEKTTKLNSERPVRRHSNRRGGNIDARGSAGRSDPRLEPRYLNRGQWGPGNWRRSG</sequence>
<dbReference type="GO" id="GO:0051213">
    <property type="term" value="F:dioxygenase activity"/>
    <property type="evidence" value="ECO:0007669"/>
    <property type="project" value="UniProtKB-KW"/>
</dbReference>
<dbReference type="eggNOG" id="KOG4176">
    <property type="taxonomic scope" value="Eukaryota"/>
</dbReference>
<dbReference type="InterPro" id="IPR005123">
    <property type="entry name" value="Oxoglu/Fe-dep_dioxygenase_dom"/>
</dbReference>
<organism evidence="4 5">
    <name type="scientific">Morus notabilis</name>
    <dbReference type="NCBI Taxonomy" id="981085"/>
    <lineage>
        <taxon>Eukaryota</taxon>
        <taxon>Viridiplantae</taxon>
        <taxon>Streptophyta</taxon>
        <taxon>Embryophyta</taxon>
        <taxon>Tracheophyta</taxon>
        <taxon>Spermatophyta</taxon>
        <taxon>Magnoliopsida</taxon>
        <taxon>eudicotyledons</taxon>
        <taxon>Gunneridae</taxon>
        <taxon>Pentapetalae</taxon>
        <taxon>rosids</taxon>
        <taxon>fabids</taxon>
        <taxon>Rosales</taxon>
        <taxon>Moraceae</taxon>
        <taxon>Moreae</taxon>
        <taxon>Morus</taxon>
    </lineage>
</organism>
<dbReference type="InterPro" id="IPR037151">
    <property type="entry name" value="AlkB-like_sf"/>
</dbReference>
<dbReference type="Gene3D" id="2.60.120.590">
    <property type="entry name" value="Alpha-ketoglutarate-dependent dioxygenase AlkB-like"/>
    <property type="match status" value="1"/>
</dbReference>